<dbReference type="EMBL" id="MG272470">
    <property type="protein sequence ID" value="AYA21638.1"/>
    <property type="molecule type" value="Genomic_DNA"/>
</dbReference>
<evidence type="ECO:0000259" key="3">
    <source>
        <dbReference type="Pfam" id="PF02897"/>
    </source>
</evidence>
<dbReference type="PANTHER" id="PTHR42776">
    <property type="entry name" value="SERINE PEPTIDASE S9 FAMILY MEMBER"/>
    <property type="match status" value="1"/>
</dbReference>
<dbReference type="SUPFAM" id="SSF82171">
    <property type="entry name" value="DPP6 N-terminal domain-like"/>
    <property type="match status" value="1"/>
</dbReference>
<evidence type="ECO:0000256" key="1">
    <source>
        <dbReference type="ARBA" id="ARBA00022801"/>
    </source>
</evidence>
<dbReference type="GO" id="GO:0006508">
    <property type="term" value="P:proteolysis"/>
    <property type="evidence" value="ECO:0007669"/>
    <property type="project" value="InterPro"/>
</dbReference>
<dbReference type="InterPro" id="IPR001375">
    <property type="entry name" value="Peptidase_S9_cat"/>
</dbReference>
<dbReference type="AlphaFoldDB" id="A0A385L1E0"/>
<dbReference type="InterPro" id="IPR029058">
    <property type="entry name" value="AB_hydrolase_fold"/>
</dbReference>
<organism evidence="4">
    <name type="scientific">uncultured Chthoniobacter sp</name>
    <dbReference type="NCBI Taxonomy" id="1133324"/>
    <lineage>
        <taxon>Bacteria</taxon>
        <taxon>Pseudomonadati</taxon>
        <taxon>Verrucomicrobiota</taxon>
        <taxon>Spartobacteria</taxon>
        <taxon>Chthoniobacterales</taxon>
        <taxon>Chthoniobacteraceae</taxon>
        <taxon>Chthoniobacter</taxon>
        <taxon>environmental samples</taxon>
    </lineage>
</organism>
<keyword evidence="1" id="KW-0378">Hydrolase</keyword>
<dbReference type="Gene3D" id="3.40.50.1820">
    <property type="entry name" value="alpha/beta hydrolase"/>
    <property type="match status" value="1"/>
</dbReference>
<sequence>MNNSSPKGLGRADRIRPHFPERFSEEGAAMRFASICLTVLLSGAAVLAQPAAEIVPNENLVAEGVPKIPAAIAEAVRPYTEGRSAGFAAWHPQRREMLITTRFADTAQVHLVRMPGGARRQMTFFPDRVARASFPPGNGDFFLFSKDVGGGEFFQNYRYDLATGTVTLLTDGKSRNGLGTWSRNGELVAYTSTRRNGQDADLYVQNPRDPKSDRRLAEVSGGGWEPLDWSPDGRAVLVEQGISINETYLWLFDAASGAKTAVTPKGGAVKVAYSGGKFSPDGKWIYVTTDRDAEFRRLARIESGTGKHEYLTTAIPWDVEDFDLSRDGKRIAYVTNEDGASVLRVRELETGKETKVPGMALGTVGNIEWHLNGRDLAFSFSGAGSPSDVYSFDAATGKVDRWTESETGGLNPAAFREPELVRWKSFDGKSISGFLYKPGPQFSGKRPVIVNIHGGPEGQARPGFLGRTNYFINELGVAVIFPNVRGSTGFGKTFSMLDNGVRREDSVKDIGALLDWIRTRPELDSDRIMITGGSYGGFMTLASAVAYNDRIRCALDVVGISNFVTFLEKTEAYRRDLRRVEYGDERDPKMREFLTKISPITGAAKITKPLFVVAGANDPRVPRNESDQMVAIVRKNGGPVWYLLGKDEGHGFAKKRNQDFQFYATVAFIRENLLK</sequence>
<dbReference type="Pfam" id="PF00326">
    <property type="entry name" value="Peptidase_S9"/>
    <property type="match status" value="1"/>
</dbReference>
<feature type="domain" description="Peptidase S9A N-terminal" evidence="3">
    <location>
        <begin position="138"/>
        <end position="403"/>
    </location>
</feature>
<evidence type="ECO:0000259" key="2">
    <source>
        <dbReference type="Pfam" id="PF00326"/>
    </source>
</evidence>
<feature type="domain" description="Peptidase S9 prolyl oligopeptidase catalytic" evidence="2">
    <location>
        <begin position="470"/>
        <end position="673"/>
    </location>
</feature>
<evidence type="ECO:0000313" key="4">
    <source>
        <dbReference type="EMBL" id="AYA21638.1"/>
    </source>
</evidence>
<reference evidence="4" key="1">
    <citation type="submission" date="2017-10" db="EMBL/GenBank/DDBJ databases">
        <title>Recovery and functional validation of hidden soil enzymes in metagenomic libraries.</title>
        <authorList>
            <person name="Calderon D."/>
            <person name="Luis P."/>
            <person name="Angelica S."/>
            <person name="Carolina V."/>
            <person name="Juan A."/>
            <person name="Juan G.-B."/>
            <person name="Martha C.-H."/>
            <person name="Daniel U."/>
            <person name="Patricia D.P."/>
            <person name="Alvaro M."/>
        </authorList>
    </citation>
    <scope>NUCLEOTIDE SEQUENCE</scope>
</reference>
<dbReference type="SUPFAM" id="SSF53474">
    <property type="entry name" value="alpha/beta-Hydrolases"/>
    <property type="match status" value="1"/>
</dbReference>
<protein>
    <submittedName>
        <fullName evidence="4">S9 family peptidase</fullName>
    </submittedName>
</protein>
<dbReference type="PANTHER" id="PTHR42776:SF27">
    <property type="entry name" value="DIPEPTIDYL PEPTIDASE FAMILY MEMBER 6"/>
    <property type="match status" value="1"/>
</dbReference>
<proteinExistence type="predicted"/>
<name>A0A385L1E0_9BACT</name>
<dbReference type="InterPro" id="IPR023302">
    <property type="entry name" value="Pept_S9A_N"/>
</dbReference>
<dbReference type="InterPro" id="IPR011042">
    <property type="entry name" value="6-blade_b-propeller_TolB-like"/>
</dbReference>
<accession>A0A385L1E0</accession>
<dbReference type="Pfam" id="PF02897">
    <property type="entry name" value="Peptidase_S9_N"/>
    <property type="match status" value="1"/>
</dbReference>
<dbReference type="Gene3D" id="2.120.10.30">
    <property type="entry name" value="TolB, C-terminal domain"/>
    <property type="match status" value="2"/>
</dbReference>
<dbReference type="GO" id="GO:0004252">
    <property type="term" value="F:serine-type endopeptidase activity"/>
    <property type="evidence" value="ECO:0007669"/>
    <property type="project" value="InterPro"/>
</dbReference>